<protein>
    <submittedName>
        <fullName evidence="4">Cyclin-dependent protein kinase inhibitor SMR3</fullName>
    </submittedName>
</protein>
<proteinExistence type="predicted"/>
<evidence type="ECO:0000313" key="5">
    <source>
        <dbReference type="Proteomes" id="UP000245207"/>
    </source>
</evidence>
<dbReference type="GO" id="GO:0032875">
    <property type="term" value="P:regulation of DNA endoreduplication"/>
    <property type="evidence" value="ECO:0007669"/>
    <property type="project" value="InterPro"/>
</dbReference>
<evidence type="ECO:0000256" key="3">
    <source>
        <dbReference type="SAM" id="MobiDB-lite"/>
    </source>
</evidence>
<sequence length="139" mass="15498">MLCPVCDEGVESSEHLFFSCSVASSIMAKVLGWWGILDSGISSYQGWVIWLEEVNEDDEPTTPKSSDQKIPIITTCPPAPRKPRSVPMNNKRKTPSFSRISVDLMVMFNAAMCDPVEEDIDSSERVKKVKKMDVITGEL</sequence>
<evidence type="ECO:0000256" key="1">
    <source>
        <dbReference type="ARBA" id="ARBA00023013"/>
    </source>
</evidence>
<dbReference type="InterPro" id="IPR040389">
    <property type="entry name" value="SMR"/>
</dbReference>
<dbReference type="AlphaFoldDB" id="A0A2U1PAW5"/>
<dbReference type="OrthoDB" id="1933617at2759"/>
<feature type="region of interest" description="Disordered" evidence="3">
    <location>
        <begin position="56"/>
        <end position="94"/>
    </location>
</feature>
<comment type="caution">
    <text evidence="4">The sequence shown here is derived from an EMBL/GenBank/DDBJ whole genome shotgun (WGS) entry which is preliminary data.</text>
</comment>
<gene>
    <name evidence="4" type="ORF">CTI12_AA174920</name>
</gene>
<dbReference type="Proteomes" id="UP000245207">
    <property type="component" value="Unassembled WGS sequence"/>
</dbReference>
<evidence type="ECO:0000313" key="4">
    <source>
        <dbReference type="EMBL" id="PWA82892.1"/>
    </source>
</evidence>
<dbReference type="EMBL" id="PKPP01001417">
    <property type="protein sequence ID" value="PWA82892.1"/>
    <property type="molecule type" value="Genomic_DNA"/>
</dbReference>
<keyword evidence="1" id="KW-0649">Protein kinase inhibitor</keyword>
<dbReference type="PANTHER" id="PTHR33142:SF15">
    <property type="entry name" value="CYCLIN-DEPENDENT PROTEIN KINASE INHIBITOR SMR4"/>
    <property type="match status" value="1"/>
</dbReference>
<dbReference type="GO" id="GO:0004860">
    <property type="term" value="F:protein kinase inhibitor activity"/>
    <property type="evidence" value="ECO:0007669"/>
    <property type="project" value="UniProtKB-KW"/>
</dbReference>
<accession>A0A2U1PAW5</accession>
<name>A0A2U1PAW5_ARTAN</name>
<reference evidence="4 5" key="1">
    <citation type="journal article" date="2018" name="Mol. Plant">
        <title>The genome of Artemisia annua provides insight into the evolution of Asteraceae family and artemisinin biosynthesis.</title>
        <authorList>
            <person name="Shen Q."/>
            <person name="Zhang L."/>
            <person name="Liao Z."/>
            <person name="Wang S."/>
            <person name="Yan T."/>
            <person name="Shi P."/>
            <person name="Liu M."/>
            <person name="Fu X."/>
            <person name="Pan Q."/>
            <person name="Wang Y."/>
            <person name="Lv Z."/>
            <person name="Lu X."/>
            <person name="Zhang F."/>
            <person name="Jiang W."/>
            <person name="Ma Y."/>
            <person name="Chen M."/>
            <person name="Hao X."/>
            <person name="Li L."/>
            <person name="Tang Y."/>
            <person name="Lv G."/>
            <person name="Zhou Y."/>
            <person name="Sun X."/>
            <person name="Brodelius P.E."/>
            <person name="Rose J.K.C."/>
            <person name="Tang K."/>
        </authorList>
    </citation>
    <scope>NUCLEOTIDE SEQUENCE [LARGE SCALE GENOMIC DNA]</scope>
    <source>
        <strain evidence="5">cv. Huhao1</strain>
        <tissue evidence="4">Leaf</tissue>
    </source>
</reference>
<organism evidence="4 5">
    <name type="scientific">Artemisia annua</name>
    <name type="common">Sweet wormwood</name>
    <dbReference type="NCBI Taxonomy" id="35608"/>
    <lineage>
        <taxon>Eukaryota</taxon>
        <taxon>Viridiplantae</taxon>
        <taxon>Streptophyta</taxon>
        <taxon>Embryophyta</taxon>
        <taxon>Tracheophyta</taxon>
        <taxon>Spermatophyta</taxon>
        <taxon>Magnoliopsida</taxon>
        <taxon>eudicotyledons</taxon>
        <taxon>Gunneridae</taxon>
        <taxon>Pentapetalae</taxon>
        <taxon>asterids</taxon>
        <taxon>campanulids</taxon>
        <taxon>Asterales</taxon>
        <taxon>Asteraceae</taxon>
        <taxon>Asteroideae</taxon>
        <taxon>Anthemideae</taxon>
        <taxon>Artemisiinae</taxon>
        <taxon>Artemisia</taxon>
    </lineage>
</organism>
<dbReference type="PANTHER" id="PTHR33142">
    <property type="entry name" value="CYCLIN-DEPENDENT PROTEIN KINASE INHIBITOR SMR13"/>
    <property type="match status" value="1"/>
</dbReference>
<dbReference type="GO" id="GO:0005634">
    <property type="term" value="C:nucleus"/>
    <property type="evidence" value="ECO:0007669"/>
    <property type="project" value="TreeGrafter"/>
</dbReference>
<evidence type="ECO:0000256" key="2">
    <source>
        <dbReference type="ARBA" id="ARBA00023306"/>
    </source>
</evidence>
<keyword evidence="5" id="KW-1185">Reference proteome</keyword>
<keyword evidence="2" id="KW-0131">Cell cycle</keyword>